<feature type="region of interest" description="Disordered" evidence="1">
    <location>
        <begin position="258"/>
        <end position="291"/>
    </location>
</feature>
<organism evidence="2 3">
    <name type="scientific">Kluyveromyces marxianus</name>
    <name type="common">Yeast</name>
    <name type="synonym">Candida kefyr</name>
    <dbReference type="NCBI Taxonomy" id="4911"/>
    <lineage>
        <taxon>Eukaryota</taxon>
        <taxon>Fungi</taxon>
        <taxon>Dikarya</taxon>
        <taxon>Ascomycota</taxon>
        <taxon>Saccharomycotina</taxon>
        <taxon>Saccharomycetes</taxon>
        <taxon>Saccharomycetales</taxon>
        <taxon>Saccharomycetaceae</taxon>
        <taxon>Kluyveromyces</taxon>
    </lineage>
</organism>
<feature type="compositionally biased region" description="Basic and acidic residues" evidence="1">
    <location>
        <begin position="13"/>
        <end position="23"/>
    </location>
</feature>
<sequence>MQLRRSTRLRTTNSDKDTDTDHISDDELVPALIPTLPVMDKRIRENVNCNDIGSTSGPNLHVKEARIKQPLPTSECLPDPNIEIDEKFIQEFDTVIQQQTKLFYKNLSSPQYVNYNSLEIFKSPEDKTNLENISRQLSELLPILNRDTDAELKTLLQRIKEEEHEAHDKASTSPDSSLLNLLEYQPNVTETDDSKLIQEVAKIHKINISDISEMLITQQSRHLKRSLSSVSNQSKKQDISLVINKCTRLLTKERDHALPWPTKKRKKNSNLIDSIGRNANQNSHENIPLMS</sequence>
<feature type="region of interest" description="Disordered" evidence="1">
    <location>
        <begin position="1"/>
        <end position="23"/>
    </location>
</feature>
<proteinExistence type="predicted"/>
<reference evidence="2 3" key="1">
    <citation type="submission" date="2016-03" db="EMBL/GenBank/DDBJ databases">
        <title>How can Kluyveromyces marxianus grow so fast - potential evolutionary course in Saccharomyces Complex revealed by comparative genomics.</title>
        <authorList>
            <person name="Mo W."/>
            <person name="Lu W."/>
            <person name="Yang X."/>
            <person name="Qi J."/>
            <person name="Lv H."/>
        </authorList>
    </citation>
    <scope>NUCLEOTIDE SEQUENCE [LARGE SCALE GENOMIC DNA]</scope>
    <source>
        <strain evidence="2 3">FIM1</strain>
    </source>
</reference>
<evidence type="ECO:0000313" key="2">
    <source>
        <dbReference type="EMBL" id="QGN13450.1"/>
    </source>
</evidence>
<keyword evidence="3" id="KW-1185">Reference proteome</keyword>
<evidence type="ECO:0000313" key="3">
    <source>
        <dbReference type="Proteomes" id="UP000422736"/>
    </source>
</evidence>
<feature type="compositionally biased region" description="Polar residues" evidence="1">
    <location>
        <begin position="269"/>
        <end position="285"/>
    </location>
</feature>
<evidence type="ECO:0000256" key="1">
    <source>
        <dbReference type="SAM" id="MobiDB-lite"/>
    </source>
</evidence>
<dbReference type="Proteomes" id="UP000422736">
    <property type="component" value="Chromosome 1"/>
</dbReference>
<protein>
    <submittedName>
        <fullName evidence="2">Uncharacterized protein</fullName>
    </submittedName>
</protein>
<gene>
    <name evidence="2" type="ORF">FIM1_87</name>
</gene>
<dbReference type="EMBL" id="CP015054">
    <property type="protein sequence ID" value="QGN13450.1"/>
    <property type="molecule type" value="Genomic_DNA"/>
</dbReference>
<name>A0ABX6EPZ2_KLUMA</name>
<accession>A0ABX6EPZ2</accession>